<dbReference type="STRING" id="53346.A5802_000719"/>
<accession>A0A1V2UFK4</accession>
<evidence type="ECO:0000313" key="1">
    <source>
        <dbReference type="EMBL" id="ONN42070.1"/>
    </source>
</evidence>
<sequence length="151" mass="17066">MKKIWKYGRTGGEYAGEVVDDLLVTVPFTDVAPLEGTREDGEPLSIEDQTFDPKENRWIVLMNVLDHNKLNNLEAMYHVLESENDNLKHLNTKLMLNDVVIKQENTVLKEKADGLAQINSKTMLAVNQCTQDIANIKEQLNPETEGGEENV</sequence>
<organism evidence="1 2">
    <name type="scientific">Enterococcus mundtii</name>
    <dbReference type="NCBI Taxonomy" id="53346"/>
    <lineage>
        <taxon>Bacteria</taxon>
        <taxon>Bacillati</taxon>
        <taxon>Bacillota</taxon>
        <taxon>Bacilli</taxon>
        <taxon>Lactobacillales</taxon>
        <taxon>Enterococcaceae</taxon>
        <taxon>Enterococcus</taxon>
    </lineage>
</organism>
<reference evidence="1 2" key="1">
    <citation type="submission" date="2016-12" db="EMBL/GenBank/DDBJ databases">
        <authorList>
            <person name="Song W.-J."/>
            <person name="Kurnit D.M."/>
        </authorList>
    </citation>
    <scope>NUCLEOTIDE SEQUENCE [LARGE SCALE GENOMIC DNA]</scope>
    <source>
        <strain evidence="1 2">CGB1038-1_S1</strain>
    </source>
</reference>
<dbReference type="EMBL" id="MSTR01000011">
    <property type="protein sequence ID" value="ONN42070.1"/>
    <property type="molecule type" value="Genomic_DNA"/>
</dbReference>
<name>A0A1V2UFK4_ENTMU</name>
<dbReference type="AlphaFoldDB" id="A0A1V2UFK4"/>
<protein>
    <submittedName>
        <fullName evidence="1">Uncharacterized protein</fullName>
    </submittedName>
</protein>
<dbReference type="RefSeq" id="WP_077151765.1">
    <property type="nucleotide sequence ID" value="NZ_CABMMO010000011.1"/>
</dbReference>
<proteinExistence type="predicted"/>
<evidence type="ECO:0000313" key="2">
    <source>
        <dbReference type="Proteomes" id="UP000189299"/>
    </source>
</evidence>
<dbReference type="Proteomes" id="UP000189299">
    <property type="component" value="Unassembled WGS sequence"/>
</dbReference>
<gene>
    <name evidence="1" type="ORF">BTN92_11140</name>
</gene>
<dbReference type="OrthoDB" id="2188218at2"/>
<comment type="caution">
    <text evidence="1">The sequence shown here is derived from an EMBL/GenBank/DDBJ whole genome shotgun (WGS) entry which is preliminary data.</text>
</comment>